<feature type="transmembrane region" description="Helical" evidence="1">
    <location>
        <begin position="117"/>
        <end position="138"/>
    </location>
</feature>
<sequence>MKTSNILERVVFSMFGAFFLVVIGLLLMFIPILSIVDGFKIIKTGYTVEIEYLSVVIAILFFVYVSLRFRIFRKLYKVFPFLFETVKFLVITNIFISLGVEFLNWSYVTLNSSSHKVGILVFIISLILWRVVISVYYSKKPIVNFMPKEEKIRDYSEKVC</sequence>
<keyword evidence="1" id="KW-0472">Membrane</keyword>
<comment type="caution">
    <text evidence="2">The sequence shown here is derived from an EMBL/GenBank/DDBJ whole genome shotgun (WGS) entry which is preliminary data.</text>
</comment>
<gene>
    <name evidence="2" type="ORF">GCM10008906_13680</name>
</gene>
<reference evidence="3" key="1">
    <citation type="journal article" date="2019" name="Int. J. Syst. Evol. Microbiol.">
        <title>The Global Catalogue of Microorganisms (GCM) 10K type strain sequencing project: providing services to taxonomists for standard genome sequencing and annotation.</title>
        <authorList>
            <consortium name="The Broad Institute Genomics Platform"/>
            <consortium name="The Broad Institute Genome Sequencing Center for Infectious Disease"/>
            <person name="Wu L."/>
            <person name="Ma J."/>
        </authorList>
    </citation>
    <scope>NUCLEOTIDE SEQUENCE [LARGE SCALE GENOMIC DNA]</scope>
    <source>
        <strain evidence="3">JCM 1407</strain>
    </source>
</reference>
<dbReference type="RefSeq" id="WP_343760199.1">
    <property type="nucleotide sequence ID" value="NZ_BAAACG010000008.1"/>
</dbReference>
<evidence type="ECO:0000313" key="2">
    <source>
        <dbReference type="EMBL" id="GAA0737482.1"/>
    </source>
</evidence>
<evidence type="ECO:0000313" key="3">
    <source>
        <dbReference type="Proteomes" id="UP001501510"/>
    </source>
</evidence>
<name>A0ABP3UKZ6_9CLOT</name>
<feature type="transmembrane region" description="Helical" evidence="1">
    <location>
        <begin position="52"/>
        <end position="69"/>
    </location>
</feature>
<dbReference type="Proteomes" id="UP001501510">
    <property type="component" value="Unassembled WGS sequence"/>
</dbReference>
<keyword evidence="1" id="KW-0812">Transmembrane</keyword>
<evidence type="ECO:0000256" key="1">
    <source>
        <dbReference type="SAM" id="Phobius"/>
    </source>
</evidence>
<dbReference type="EMBL" id="BAAACG010000008">
    <property type="protein sequence ID" value="GAA0737482.1"/>
    <property type="molecule type" value="Genomic_DNA"/>
</dbReference>
<protein>
    <submittedName>
        <fullName evidence="2">Uncharacterized protein</fullName>
    </submittedName>
</protein>
<proteinExistence type="predicted"/>
<organism evidence="2 3">
    <name type="scientific">Clostridium oceanicum</name>
    <dbReference type="NCBI Taxonomy" id="1543"/>
    <lineage>
        <taxon>Bacteria</taxon>
        <taxon>Bacillati</taxon>
        <taxon>Bacillota</taxon>
        <taxon>Clostridia</taxon>
        <taxon>Eubacteriales</taxon>
        <taxon>Clostridiaceae</taxon>
        <taxon>Clostridium</taxon>
    </lineage>
</organism>
<feature type="transmembrane region" description="Helical" evidence="1">
    <location>
        <begin position="12"/>
        <end position="32"/>
    </location>
</feature>
<feature type="transmembrane region" description="Helical" evidence="1">
    <location>
        <begin position="81"/>
        <end position="105"/>
    </location>
</feature>
<accession>A0ABP3UKZ6</accession>
<keyword evidence="1" id="KW-1133">Transmembrane helix</keyword>
<keyword evidence="3" id="KW-1185">Reference proteome</keyword>